<organism evidence="1 2">
    <name type="scientific">Naganishia adeliensis</name>
    <dbReference type="NCBI Taxonomy" id="92952"/>
    <lineage>
        <taxon>Eukaryota</taxon>
        <taxon>Fungi</taxon>
        <taxon>Dikarya</taxon>
        <taxon>Basidiomycota</taxon>
        <taxon>Agaricomycotina</taxon>
        <taxon>Tremellomycetes</taxon>
        <taxon>Filobasidiales</taxon>
        <taxon>Filobasidiaceae</taxon>
        <taxon>Naganishia</taxon>
    </lineage>
</organism>
<proteinExistence type="predicted"/>
<dbReference type="Proteomes" id="UP001230649">
    <property type="component" value="Unassembled WGS sequence"/>
</dbReference>
<evidence type="ECO:0000313" key="1">
    <source>
        <dbReference type="EMBL" id="KAJ9114929.1"/>
    </source>
</evidence>
<sequence length="124" mass="14190">MRFARSAPGLAFSLSARSRQTTGPDRILYFESVEDAEDHQVTVKQQESLDTETLLDIVLQLQKKVDLLIELVERGGHEGVFKGAGKVKASLQECLDEIKDYGINRENYAPYQVDWRREIWTGEF</sequence>
<gene>
    <name evidence="1" type="ORF">QFC20_001303</name>
</gene>
<reference evidence="1" key="1">
    <citation type="submission" date="2023-04" db="EMBL/GenBank/DDBJ databases">
        <title>Draft Genome sequencing of Naganishia species isolated from polar environments using Oxford Nanopore Technology.</title>
        <authorList>
            <person name="Leo P."/>
            <person name="Venkateswaran K."/>
        </authorList>
    </citation>
    <scope>NUCLEOTIDE SEQUENCE</scope>
    <source>
        <strain evidence="1">MNA-CCFEE 5262</strain>
    </source>
</reference>
<name>A0ACC2WUU6_9TREE</name>
<comment type="caution">
    <text evidence="1">The sequence shown here is derived from an EMBL/GenBank/DDBJ whole genome shotgun (WGS) entry which is preliminary data.</text>
</comment>
<dbReference type="EMBL" id="JASBWS010000007">
    <property type="protein sequence ID" value="KAJ9114929.1"/>
    <property type="molecule type" value="Genomic_DNA"/>
</dbReference>
<protein>
    <submittedName>
        <fullName evidence="1">Uncharacterized protein</fullName>
    </submittedName>
</protein>
<evidence type="ECO:0000313" key="2">
    <source>
        <dbReference type="Proteomes" id="UP001230649"/>
    </source>
</evidence>
<accession>A0ACC2WUU6</accession>
<keyword evidence="2" id="KW-1185">Reference proteome</keyword>